<dbReference type="RefSeq" id="WP_047778724.1">
    <property type="nucleotide sequence ID" value="NZ_CP087134.1"/>
</dbReference>
<protein>
    <submittedName>
        <fullName evidence="2">Uncharacterized protein</fullName>
    </submittedName>
</protein>
<feature type="transmembrane region" description="Helical" evidence="1">
    <location>
        <begin position="7"/>
        <end position="27"/>
    </location>
</feature>
<keyword evidence="1" id="KW-0472">Membrane</keyword>
<comment type="caution">
    <text evidence="2">The sequence shown here is derived from an EMBL/GenBank/DDBJ whole genome shotgun (WGS) entry which is preliminary data.</text>
</comment>
<evidence type="ECO:0000256" key="1">
    <source>
        <dbReference type="SAM" id="Phobius"/>
    </source>
</evidence>
<gene>
    <name evidence="2" type="ORF">SGQ83_18335</name>
</gene>
<keyword evidence="1" id="KW-0812">Transmembrane</keyword>
<accession>A0ABU4RHV2</accession>
<name>A0ABU4RHV2_9FLAO</name>
<dbReference type="EMBL" id="JAWXVI010000009">
    <property type="protein sequence ID" value="MDX6191319.1"/>
    <property type="molecule type" value="Genomic_DNA"/>
</dbReference>
<sequence length="403" mass="45532">MIRAHSLLYAIYVCLIVSIICGALLYFSNLYNQLNLYYNLQEELYIQNQSVLNFALGNKTVVTIIEKDEDSEIEGSYETKQYGLLSLVIANSYLANDTVSSVHFVGARHTDKTAIYLTNLSKSLSYSGKVNLIGNNQLPRTFIETSYIDNSLNQLTVQGENTLSDIKLPELNPNFKTLFSNIKSEQVQLSDLEKIKDSLYYNSFNKVTQEIQVKSILANVIFKGNFILRSEDSIRVKKNAVLEDVILMAPKITFEEGFKGTVQAFATHGIELEKKVTLNYPSVVCVYNVNKEEAKIKIKKECKITGAIVLFGTTPEEIDKNSIEIEKDGLLFGDLYCTGKLMLESNVYGSVYTNRFFMKTGSSSYENLISNIEINTTKRPDYFISIPLFNTQKTTYGVIKKVL</sequence>
<evidence type="ECO:0000313" key="2">
    <source>
        <dbReference type="EMBL" id="MDX6191319.1"/>
    </source>
</evidence>
<organism evidence="2 3">
    <name type="scientific">Flavobacterium cupriresistens</name>
    <dbReference type="NCBI Taxonomy" id="2893885"/>
    <lineage>
        <taxon>Bacteria</taxon>
        <taxon>Pseudomonadati</taxon>
        <taxon>Bacteroidota</taxon>
        <taxon>Flavobacteriia</taxon>
        <taxon>Flavobacteriales</taxon>
        <taxon>Flavobacteriaceae</taxon>
        <taxon>Flavobacterium</taxon>
    </lineage>
</organism>
<reference evidence="2 3" key="1">
    <citation type="submission" date="2023-11" db="EMBL/GenBank/DDBJ databases">
        <title>Unpublished Manusciprt.</title>
        <authorList>
            <person name="Saticioglu I.B."/>
            <person name="Ay H."/>
            <person name="Ajmi N."/>
            <person name="Altun S."/>
            <person name="Duman M."/>
        </authorList>
    </citation>
    <scope>NUCLEOTIDE SEQUENCE [LARGE SCALE GENOMIC DNA]</scope>
    <source>
        <strain evidence="2 3">Fl-318</strain>
    </source>
</reference>
<keyword evidence="3" id="KW-1185">Reference proteome</keyword>
<proteinExistence type="predicted"/>
<evidence type="ECO:0000313" key="3">
    <source>
        <dbReference type="Proteomes" id="UP001273350"/>
    </source>
</evidence>
<dbReference type="Proteomes" id="UP001273350">
    <property type="component" value="Unassembled WGS sequence"/>
</dbReference>
<keyword evidence="1" id="KW-1133">Transmembrane helix</keyword>